<dbReference type="GO" id="GO:0048593">
    <property type="term" value="P:camera-type eye morphogenesis"/>
    <property type="evidence" value="ECO:0007669"/>
    <property type="project" value="TreeGrafter"/>
</dbReference>
<dbReference type="InterPro" id="IPR009071">
    <property type="entry name" value="HMG_box_dom"/>
</dbReference>
<dbReference type="InterPro" id="IPR036910">
    <property type="entry name" value="HMG_box_dom_sf"/>
</dbReference>
<dbReference type="Proteomes" id="UP000694553">
    <property type="component" value="Unassembled WGS sequence"/>
</dbReference>
<feature type="compositionally biased region" description="Low complexity" evidence="4">
    <location>
        <begin position="197"/>
        <end position="223"/>
    </location>
</feature>
<feature type="compositionally biased region" description="Pro residues" evidence="4">
    <location>
        <begin position="185"/>
        <end position="196"/>
    </location>
</feature>
<evidence type="ECO:0000256" key="4">
    <source>
        <dbReference type="SAM" id="MobiDB-lite"/>
    </source>
</evidence>
<evidence type="ECO:0000256" key="3">
    <source>
        <dbReference type="ARBA" id="ARBA00023242"/>
    </source>
</evidence>
<dbReference type="GO" id="GO:0001228">
    <property type="term" value="F:DNA-binding transcription activator activity, RNA polymerase II-specific"/>
    <property type="evidence" value="ECO:0007669"/>
    <property type="project" value="TreeGrafter"/>
</dbReference>
<dbReference type="GO" id="GO:0000122">
    <property type="term" value="P:negative regulation of transcription by RNA polymerase II"/>
    <property type="evidence" value="ECO:0007669"/>
    <property type="project" value="TreeGrafter"/>
</dbReference>
<dbReference type="AlphaFoldDB" id="A0A8C3DNE4"/>
<name>A0A8C3DNE4_CORMO</name>
<dbReference type="PANTHER" id="PTHR10270">
    <property type="entry name" value="SOX TRANSCRIPTION FACTOR"/>
    <property type="match status" value="1"/>
</dbReference>
<dbReference type="GO" id="GO:0005634">
    <property type="term" value="C:nucleus"/>
    <property type="evidence" value="ECO:0007669"/>
    <property type="project" value="UniProtKB-SubCell"/>
</dbReference>
<feature type="region of interest" description="Disordered" evidence="4">
    <location>
        <begin position="105"/>
        <end position="230"/>
    </location>
</feature>
<feature type="region of interest" description="Disordered" evidence="4">
    <location>
        <begin position="1"/>
        <end position="30"/>
    </location>
</feature>
<reference evidence="5" key="3">
    <citation type="submission" date="2025-09" db="UniProtKB">
        <authorList>
            <consortium name="Ensembl"/>
        </authorList>
    </citation>
    <scope>IDENTIFICATION</scope>
</reference>
<evidence type="ECO:0000256" key="2">
    <source>
        <dbReference type="ARBA" id="ARBA00023125"/>
    </source>
</evidence>
<protein>
    <submittedName>
        <fullName evidence="5">Uncharacterized protein</fullName>
    </submittedName>
</protein>
<dbReference type="Ensembl" id="ENSCMUT00000010027.2">
    <property type="protein sequence ID" value="ENSCMUP00000009316.1"/>
    <property type="gene ID" value="ENSCMUG00000005984.2"/>
</dbReference>
<dbReference type="GO" id="GO:0007420">
    <property type="term" value="P:brain development"/>
    <property type="evidence" value="ECO:0007669"/>
    <property type="project" value="TreeGrafter"/>
</dbReference>
<sequence length="414" mass="45518">MVQRGPRGRGAEARRESCAPLPARDTEPAWCKTPSGHIKRPMNAFMVWSQHERRKIMDQWPDMHNAEISKRLGRRWQLLHDSEKIPFVREAERLRLKHMADYPDYKYRPRKKGKVGTGAARPRLPVKIKPSVLGRVSASRRQPAKLPTGPDTPQEPAPEVPAEDSPVVPGTAAWHPAPDGEHSPQEPPAPLSPTTPCPELGRSPESGSPSPMSAGSPPSSFSSSDEELEEELLGIMPGRAPASATCGALDWSVFDKDHDLFPRGGSSHFEFPDYCTPEVISKNNPGKKQTNRNQLFTCRNQVFCLEAAGRQSPCSPAPGTHPFFIHLSVRLSPRARRTHGCPPRLFAHEMHLIGFSLSHPAASPHGPGADSHGCSWPLPSLPAPCALPLSRKQEHPCHPSSWCPPHLPHPLENG</sequence>
<keyword evidence="3" id="KW-0539">Nucleus</keyword>
<reference evidence="6" key="1">
    <citation type="submission" date="2019-10" db="EMBL/GenBank/DDBJ databases">
        <title>Corvus moneduloides (New Caledonian crow) genome, bCorMon1, primary haplotype.</title>
        <authorList>
            <person name="Rutz C."/>
            <person name="Fungtammasan C."/>
            <person name="Mountcastle J."/>
            <person name="Formenti G."/>
            <person name="Chow W."/>
            <person name="Howe K."/>
            <person name="Steele M.P."/>
            <person name="Fernandes J."/>
            <person name="Gilbert M.T.P."/>
            <person name="Fedrigo O."/>
            <person name="Jarvis E.D."/>
            <person name="Gemmell N."/>
        </authorList>
    </citation>
    <scope>NUCLEOTIDE SEQUENCE [LARGE SCALE GENOMIC DNA]</scope>
</reference>
<reference evidence="5" key="2">
    <citation type="submission" date="2025-08" db="UniProtKB">
        <authorList>
            <consortium name="Ensembl"/>
        </authorList>
    </citation>
    <scope>IDENTIFICATION</scope>
</reference>
<evidence type="ECO:0000256" key="1">
    <source>
        <dbReference type="ARBA" id="ARBA00004123"/>
    </source>
</evidence>
<dbReference type="InterPro" id="IPR050140">
    <property type="entry name" value="SRY-related_HMG-box_TF-like"/>
</dbReference>
<dbReference type="SMART" id="SM00398">
    <property type="entry name" value="HMG"/>
    <property type="match status" value="1"/>
</dbReference>
<evidence type="ECO:0000313" key="6">
    <source>
        <dbReference type="Proteomes" id="UP000694553"/>
    </source>
</evidence>
<dbReference type="SUPFAM" id="SSF47095">
    <property type="entry name" value="HMG-box"/>
    <property type="match status" value="1"/>
</dbReference>
<proteinExistence type="predicted"/>
<dbReference type="GO" id="GO:0000978">
    <property type="term" value="F:RNA polymerase II cis-regulatory region sequence-specific DNA binding"/>
    <property type="evidence" value="ECO:0007669"/>
    <property type="project" value="TreeGrafter"/>
</dbReference>
<dbReference type="PROSITE" id="PS50118">
    <property type="entry name" value="HMG_BOX_2"/>
    <property type="match status" value="1"/>
</dbReference>
<dbReference type="OMA" id="RLFAHEM"/>
<keyword evidence="2" id="KW-0238">DNA-binding</keyword>
<dbReference type="PANTHER" id="PTHR10270:SF221">
    <property type="entry name" value="TRANSCRIPTION FACTOR SOX-12"/>
    <property type="match status" value="1"/>
</dbReference>
<comment type="subcellular location">
    <subcellularLocation>
        <location evidence="1">Nucleus</location>
    </subcellularLocation>
</comment>
<keyword evidence="6" id="KW-1185">Reference proteome</keyword>
<organism evidence="5 6">
    <name type="scientific">Corvus moneduloides</name>
    <name type="common">New Caledonian crow</name>
    <dbReference type="NCBI Taxonomy" id="1196302"/>
    <lineage>
        <taxon>Eukaryota</taxon>
        <taxon>Metazoa</taxon>
        <taxon>Chordata</taxon>
        <taxon>Craniata</taxon>
        <taxon>Vertebrata</taxon>
        <taxon>Euteleostomi</taxon>
        <taxon>Archelosauria</taxon>
        <taxon>Archosauria</taxon>
        <taxon>Dinosauria</taxon>
        <taxon>Saurischia</taxon>
        <taxon>Theropoda</taxon>
        <taxon>Coelurosauria</taxon>
        <taxon>Aves</taxon>
        <taxon>Neognathae</taxon>
        <taxon>Neoaves</taxon>
        <taxon>Telluraves</taxon>
        <taxon>Australaves</taxon>
        <taxon>Passeriformes</taxon>
        <taxon>Corvoidea</taxon>
        <taxon>Corvidae</taxon>
        <taxon>Corvus</taxon>
    </lineage>
</organism>
<dbReference type="GO" id="GO:0030182">
    <property type="term" value="P:neuron differentiation"/>
    <property type="evidence" value="ECO:0007669"/>
    <property type="project" value="TreeGrafter"/>
</dbReference>
<dbReference type="Pfam" id="PF00505">
    <property type="entry name" value="HMG_box"/>
    <property type="match status" value="1"/>
</dbReference>
<accession>A0A8C3DNE4</accession>
<evidence type="ECO:0000313" key="5">
    <source>
        <dbReference type="Ensembl" id="ENSCMUP00000009316.1"/>
    </source>
</evidence>
<dbReference type="FunFam" id="1.10.30.10:FF:000007">
    <property type="entry name" value="Transcription factor SOX"/>
    <property type="match status" value="1"/>
</dbReference>
<dbReference type="Gene3D" id="1.10.30.10">
    <property type="entry name" value="High mobility group box domain"/>
    <property type="match status" value="1"/>
</dbReference>